<dbReference type="InterPro" id="IPR055170">
    <property type="entry name" value="GFO_IDH_MocA-like_dom"/>
</dbReference>
<feature type="domain" description="GFO/IDH/MocA-like oxidoreductase" evidence="4">
    <location>
        <begin position="133"/>
        <end position="250"/>
    </location>
</feature>
<dbReference type="PANTHER" id="PTHR22604">
    <property type="entry name" value="OXIDOREDUCTASES"/>
    <property type="match status" value="1"/>
</dbReference>
<dbReference type="InterPro" id="IPR050984">
    <property type="entry name" value="Gfo/Idh/MocA_domain"/>
</dbReference>
<dbReference type="AlphaFoldDB" id="A0A212LLG4"/>
<dbReference type="Pfam" id="PF22725">
    <property type="entry name" value="GFO_IDH_MocA_C3"/>
    <property type="match status" value="1"/>
</dbReference>
<proteinExistence type="inferred from homology"/>
<accession>A0A212LLG4</accession>
<dbReference type="InterPro" id="IPR036291">
    <property type="entry name" value="NAD(P)-bd_dom_sf"/>
</dbReference>
<dbReference type="Gene3D" id="3.40.50.720">
    <property type="entry name" value="NAD(P)-binding Rossmann-like Domain"/>
    <property type="match status" value="1"/>
</dbReference>
<dbReference type="RefSeq" id="WP_288198118.1">
    <property type="nucleotide sequence ID" value="NZ_LT608334.1"/>
</dbReference>
<dbReference type="Pfam" id="PF01408">
    <property type="entry name" value="GFO_IDH_MocA"/>
    <property type="match status" value="1"/>
</dbReference>
<evidence type="ECO:0000259" key="3">
    <source>
        <dbReference type="Pfam" id="PF01408"/>
    </source>
</evidence>
<dbReference type="GO" id="GO:0016491">
    <property type="term" value="F:oxidoreductase activity"/>
    <property type="evidence" value="ECO:0007669"/>
    <property type="project" value="UniProtKB-KW"/>
</dbReference>
<dbReference type="Gene3D" id="3.30.360.10">
    <property type="entry name" value="Dihydrodipicolinate Reductase, domain 2"/>
    <property type="match status" value="1"/>
</dbReference>
<evidence type="ECO:0000256" key="1">
    <source>
        <dbReference type="ARBA" id="ARBA00010928"/>
    </source>
</evidence>
<evidence type="ECO:0000256" key="2">
    <source>
        <dbReference type="ARBA" id="ARBA00023002"/>
    </source>
</evidence>
<gene>
    <name evidence="5" type="ORF">KL86PLE_70147</name>
</gene>
<dbReference type="PANTHER" id="PTHR22604:SF105">
    <property type="entry name" value="TRANS-1,2-DIHYDROBENZENE-1,2-DIOL DEHYDROGENASE"/>
    <property type="match status" value="1"/>
</dbReference>
<dbReference type="GO" id="GO:0000166">
    <property type="term" value="F:nucleotide binding"/>
    <property type="evidence" value="ECO:0007669"/>
    <property type="project" value="InterPro"/>
</dbReference>
<reference evidence="5" key="1">
    <citation type="submission" date="2016-08" db="EMBL/GenBank/DDBJ databases">
        <authorList>
            <person name="Seilhamer J.J."/>
        </authorList>
    </citation>
    <scope>NUCLEOTIDE SEQUENCE</scope>
    <source>
        <strain evidence="5">86</strain>
    </source>
</reference>
<protein>
    <submittedName>
        <fullName evidence="5">Putative enzyme</fullName>
        <ecNumber evidence="5">1.-.-.-</ecNumber>
    </submittedName>
</protein>
<evidence type="ECO:0000259" key="4">
    <source>
        <dbReference type="Pfam" id="PF22725"/>
    </source>
</evidence>
<name>A0A212LLG4_9HYPH</name>
<dbReference type="EMBL" id="FMJD01000011">
    <property type="protein sequence ID" value="SCM78392.1"/>
    <property type="molecule type" value="Genomic_DNA"/>
</dbReference>
<dbReference type="SUPFAM" id="SSF55347">
    <property type="entry name" value="Glyceraldehyde-3-phosphate dehydrogenase-like, C-terminal domain"/>
    <property type="match status" value="1"/>
</dbReference>
<sequence length="335" mass="36015">MSTQKPVRIGVVSTANIAREKVIPGFRTTPWLEVAAIASRNADTAKAAAAALGIPVAHGSYEALFADPTIEAVYIPTPNDSHVDLALAAARAGKHVICEKPAAMDARDAERLAALPPGIVYLEAFMVRHHPQWLKARELVRGGAIGKVAAAQAFFSYFLDDPANIRNKPENGGGGLWDIGVYPIVTARFAFDAEPKRVVGLIELDPTFGTDVLTSAILDFGEGRHLTFTVGTQTVPHQRVNIVGSIGRIEVLIPFNAPAMAETVIRLDRGKVLGDAEIEEIRLPACDQYGLQGEAFAKAIRGVEPLPYGPRDAIQMMKILDAIVESAKTGRWVDL</sequence>
<keyword evidence="2 5" id="KW-0560">Oxidoreductase</keyword>
<feature type="domain" description="Gfo/Idh/MocA-like oxidoreductase N-terminal" evidence="3">
    <location>
        <begin position="7"/>
        <end position="114"/>
    </location>
</feature>
<organism evidence="5">
    <name type="scientific">uncultured Pleomorphomonas sp</name>
    <dbReference type="NCBI Taxonomy" id="442121"/>
    <lineage>
        <taxon>Bacteria</taxon>
        <taxon>Pseudomonadati</taxon>
        <taxon>Pseudomonadota</taxon>
        <taxon>Alphaproteobacteria</taxon>
        <taxon>Hyphomicrobiales</taxon>
        <taxon>Pleomorphomonadaceae</taxon>
        <taxon>Pleomorphomonas</taxon>
        <taxon>environmental samples</taxon>
    </lineage>
</organism>
<evidence type="ECO:0000313" key="5">
    <source>
        <dbReference type="EMBL" id="SCM78392.1"/>
    </source>
</evidence>
<comment type="similarity">
    <text evidence="1">Belongs to the Gfo/Idh/MocA family.</text>
</comment>
<dbReference type="InterPro" id="IPR000683">
    <property type="entry name" value="Gfo/Idh/MocA-like_OxRdtase_N"/>
</dbReference>
<dbReference type="SUPFAM" id="SSF51735">
    <property type="entry name" value="NAD(P)-binding Rossmann-fold domains"/>
    <property type="match status" value="1"/>
</dbReference>
<dbReference type="EC" id="1.-.-.-" evidence="5"/>